<dbReference type="AlphaFoldDB" id="A0A6C0Y2P6"/>
<sequence>MNSQHPLATLVILLLKNNALFIQKSPVFGQTLHQAYLGQAILFKNHQRYGTHYPPSAAHISEICFFNKHPRHDLTLCWLSCKISDNF</sequence>
<dbReference type="RefSeq" id="WP_163145918.1">
    <property type="nucleotide sequence ID" value="NZ_CP044455.1"/>
</dbReference>
<proteinExistence type="predicted"/>
<dbReference type="Proteomes" id="UP000503440">
    <property type="component" value="Chromosome"/>
</dbReference>
<reference evidence="1 2" key="1">
    <citation type="submission" date="2019-09" db="EMBL/GenBank/DDBJ databases">
        <title>Non-baumannii Acinetobacter spp. carrying blaNDM-1 isolated in China.</title>
        <authorList>
            <person name="Cui C."/>
            <person name="Chen C."/>
            <person name="Sun J."/>
            <person name="Liu Y."/>
        </authorList>
    </citation>
    <scope>NUCLEOTIDE SEQUENCE [LARGE SCALE GENOMIC DNA]</scope>
    <source>
        <strain evidence="1 2">B18</strain>
    </source>
</reference>
<dbReference type="EMBL" id="CP044455">
    <property type="protein sequence ID" value="QIC70497.1"/>
    <property type="molecule type" value="Genomic_DNA"/>
</dbReference>
<name>A0A6C0Y2P6_9GAMM</name>
<organism evidence="1 2">
    <name type="scientific">Acinetobacter indicus</name>
    <dbReference type="NCBI Taxonomy" id="756892"/>
    <lineage>
        <taxon>Bacteria</taxon>
        <taxon>Pseudomonadati</taxon>
        <taxon>Pseudomonadota</taxon>
        <taxon>Gammaproteobacteria</taxon>
        <taxon>Moraxellales</taxon>
        <taxon>Moraxellaceae</taxon>
        <taxon>Acinetobacter</taxon>
    </lineage>
</organism>
<gene>
    <name evidence="1" type="ORF">FSC09_08750</name>
</gene>
<accession>A0A6C0Y2P6</accession>
<evidence type="ECO:0000313" key="2">
    <source>
        <dbReference type="Proteomes" id="UP000503440"/>
    </source>
</evidence>
<protein>
    <submittedName>
        <fullName evidence="1">Uncharacterized protein</fullName>
    </submittedName>
</protein>
<evidence type="ECO:0000313" key="1">
    <source>
        <dbReference type="EMBL" id="QIC70497.1"/>
    </source>
</evidence>